<accession>A0ABD1SHU4</accession>
<feature type="compositionally biased region" description="Polar residues" evidence="1">
    <location>
        <begin position="24"/>
        <end position="44"/>
    </location>
</feature>
<sequence length="287" mass="32828">MLTRSRARSLAQAREQARDRPSLPDTQSNNLLTQPLLDTQSGESSVPAPPKKTCRVTQSDSPLKQTHHVAQSNNSPKQTLSSTPCNTLPPRVTLPPTESDQNYVLPTQTSSVTQSHNHNVPPSPKQIVSMQNPPGNKDYAIWNYILFVLGAVLTFAASVVFPDFRFFHEDICGYILGKMGIHVGKGFQNRDQIILACWFSTLIHLVYFCIMWKIHPWMRRRFENNINVQVFLRRFFSWGLFIAVAYVALYFKKTVGIIYFSLLSTSFYLFLASYTREEDFSLLEMIR</sequence>
<keyword evidence="4" id="KW-1185">Reference proteome</keyword>
<dbReference type="AlphaFoldDB" id="A0ABD1SHU4"/>
<proteinExistence type="predicted"/>
<feature type="transmembrane region" description="Helical" evidence="2">
    <location>
        <begin position="193"/>
        <end position="214"/>
    </location>
</feature>
<feature type="region of interest" description="Disordered" evidence="1">
    <location>
        <begin position="1"/>
        <end position="130"/>
    </location>
</feature>
<feature type="transmembrane region" description="Helical" evidence="2">
    <location>
        <begin position="235"/>
        <end position="251"/>
    </location>
</feature>
<protein>
    <submittedName>
        <fullName evidence="3">Uncharacterized protein</fullName>
    </submittedName>
</protein>
<feature type="transmembrane region" description="Helical" evidence="2">
    <location>
        <begin position="139"/>
        <end position="161"/>
    </location>
</feature>
<evidence type="ECO:0000256" key="1">
    <source>
        <dbReference type="SAM" id="MobiDB-lite"/>
    </source>
</evidence>
<evidence type="ECO:0000313" key="4">
    <source>
        <dbReference type="Proteomes" id="UP001604336"/>
    </source>
</evidence>
<feature type="compositionally biased region" description="Polar residues" evidence="1">
    <location>
        <begin position="55"/>
        <end position="86"/>
    </location>
</feature>
<dbReference type="Proteomes" id="UP001604336">
    <property type="component" value="Unassembled WGS sequence"/>
</dbReference>
<keyword evidence="2" id="KW-0812">Transmembrane</keyword>
<comment type="caution">
    <text evidence="3">The sequence shown here is derived from an EMBL/GenBank/DDBJ whole genome shotgun (WGS) entry which is preliminary data.</text>
</comment>
<dbReference type="EMBL" id="JBFOLK010000007">
    <property type="protein sequence ID" value="KAL2499252.1"/>
    <property type="molecule type" value="Genomic_DNA"/>
</dbReference>
<reference evidence="4" key="1">
    <citation type="submission" date="2024-07" db="EMBL/GenBank/DDBJ databases">
        <title>Two chromosome-level genome assemblies of Korean endemic species Abeliophyllum distichum and Forsythia ovata (Oleaceae).</title>
        <authorList>
            <person name="Jang H."/>
        </authorList>
    </citation>
    <scope>NUCLEOTIDE SEQUENCE [LARGE SCALE GENOMIC DNA]</scope>
</reference>
<keyword evidence="2" id="KW-0472">Membrane</keyword>
<name>A0ABD1SHU4_9LAMI</name>
<feature type="transmembrane region" description="Helical" evidence="2">
    <location>
        <begin position="257"/>
        <end position="275"/>
    </location>
</feature>
<evidence type="ECO:0000313" key="3">
    <source>
        <dbReference type="EMBL" id="KAL2499252.1"/>
    </source>
</evidence>
<organism evidence="3 4">
    <name type="scientific">Abeliophyllum distichum</name>
    <dbReference type="NCBI Taxonomy" id="126358"/>
    <lineage>
        <taxon>Eukaryota</taxon>
        <taxon>Viridiplantae</taxon>
        <taxon>Streptophyta</taxon>
        <taxon>Embryophyta</taxon>
        <taxon>Tracheophyta</taxon>
        <taxon>Spermatophyta</taxon>
        <taxon>Magnoliopsida</taxon>
        <taxon>eudicotyledons</taxon>
        <taxon>Gunneridae</taxon>
        <taxon>Pentapetalae</taxon>
        <taxon>asterids</taxon>
        <taxon>lamiids</taxon>
        <taxon>Lamiales</taxon>
        <taxon>Oleaceae</taxon>
        <taxon>Forsythieae</taxon>
        <taxon>Abeliophyllum</taxon>
    </lineage>
</organism>
<keyword evidence="2" id="KW-1133">Transmembrane helix</keyword>
<evidence type="ECO:0000256" key="2">
    <source>
        <dbReference type="SAM" id="Phobius"/>
    </source>
</evidence>
<gene>
    <name evidence="3" type="ORF">Adt_24802</name>
</gene>
<feature type="compositionally biased region" description="Polar residues" evidence="1">
    <location>
        <begin position="96"/>
        <end position="130"/>
    </location>
</feature>